<organism evidence="3 4">
    <name type="scientific">Plenodomus tracheiphilus IPT5</name>
    <dbReference type="NCBI Taxonomy" id="1408161"/>
    <lineage>
        <taxon>Eukaryota</taxon>
        <taxon>Fungi</taxon>
        <taxon>Dikarya</taxon>
        <taxon>Ascomycota</taxon>
        <taxon>Pezizomycotina</taxon>
        <taxon>Dothideomycetes</taxon>
        <taxon>Pleosporomycetidae</taxon>
        <taxon>Pleosporales</taxon>
        <taxon>Pleosporineae</taxon>
        <taxon>Leptosphaeriaceae</taxon>
        <taxon>Plenodomus</taxon>
    </lineage>
</organism>
<feature type="compositionally biased region" description="Basic and acidic residues" evidence="2">
    <location>
        <begin position="2703"/>
        <end position="2722"/>
    </location>
</feature>
<feature type="compositionally biased region" description="Low complexity" evidence="2">
    <location>
        <begin position="2925"/>
        <end position="2938"/>
    </location>
</feature>
<feature type="region of interest" description="Disordered" evidence="2">
    <location>
        <begin position="1999"/>
        <end position="2062"/>
    </location>
</feature>
<feature type="compositionally biased region" description="Polar residues" evidence="2">
    <location>
        <begin position="2945"/>
        <end position="2968"/>
    </location>
</feature>
<feature type="compositionally biased region" description="Basic and acidic residues" evidence="2">
    <location>
        <begin position="2596"/>
        <end position="2613"/>
    </location>
</feature>
<name>A0A6A7BQA9_9PLEO</name>
<feature type="compositionally biased region" description="Polar residues" evidence="2">
    <location>
        <begin position="2219"/>
        <end position="2232"/>
    </location>
</feature>
<feature type="compositionally biased region" description="Basic and acidic residues" evidence="2">
    <location>
        <begin position="1807"/>
        <end position="1825"/>
    </location>
</feature>
<feature type="compositionally biased region" description="Polar residues" evidence="2">
    <location>
        <begin position="1328"/>
        <end position="1347"/>
    </location>
</feature>
<feature type="region of interest" description="Disordered" evidence="2">
    <location>
        <begin position="1799"/>
        <end position="1832"/>
    </location>
</feature>
<feature type="region of interest" description="Disordered" evidence="2">
    <location>
        <begin position="1296"/>
        <end position="1479"/>
    </location>
</feature>
<feature type="compositionally biased region" description="Low complexity" evidence="2">
    <location>
        <begin position="1850"/>
        <end position="1864"/>
    </location>
</feature>
<feature type="region of interest" description="Disordered" evidence="2">
    <location>
        <begin position="580"/>
        <end position="632"/>
    </location>
</feature>
<feature type="region of interest" description="Disordered" evidence="2">
    <location>
        <begin position="1574"/>
        <end position="1594"/>
    </location>
</feature>
<feature type="compositionally biased region" description="Basic and acidic residues" evidence="2">
    <location>
        <begin position="2734"/>
        <end position="2747"/>
    </location>
</feature>
<feature type="compositionally biased region" description="Polar residues" evidence="2">
    <location>
        <begin position="1665"/>
        <end position="1691"/>
    </location>
</feature>
<evidence type="ECO:0000256" key="1">
    <source>
        <dbReference type="SAM" id="Coils"/>
    </source>
</evidence>
<feature type="compositionally biased region" description="Polar residues" evidence="2">
    <location>
        <begin position="1924"/>
        <end position="1936"/>
    </location>
</feature>
<accession>A0A6A7BQA9</accession>
<sequence length="3168" mass="349759">MPRGFDQPTSSSASRTTDTGSREQPAQPSTTRTRQGRYEVSAPTQGAGEPKQPQSQRRPTNPASLDISHHSGEPQTSGPTLKTPAYLQGKNPYGQVLANVEHPYREDKVAVGTAVGPPYQMGANVQGRPRGSGAVRDVARSTPAEPEPERTSVAPDSRPPLPPPRQPPKPASVQAAKNFFETKASQSRSAPPFPPASATIIAAGTKAKDPQSSVRFRYQPARPSSPVKPQGPRKGVSYTALQSSNPLTKTEQVDPAHSIDSANQLKSGKSLPEVVVRKATALTVGPPFVDEHSEIEEGQTGPKSRRRSTNIFANAPHEVAHSSFEQEYADDATTTDIKDHSYRPDSRGSSEETVKRRSTRRSSSTTELEASDDPRVLEAPQEPRRSKTAHSSSKIHGERDSPSSRRLRRQSSRSAPLVDMATMKDQEMRSARRRSSKSSATDTAASQLNTGRPSDVRRKIEAIAAKGLSHDGSGSLYSLSRQSTASGPIPTADVGVQDDYHDIEVPHHVDWRGAYGRRKTQDFGFPGARIKPRGTFRPYKPLQDPSSWVKRVCGHFSYMGKGEVPELAIKKRCRQCSVKSASPAKPQQSQSRHSRKQAATNSSSTSSSSSKLSDRSGAQSSRRRKHHSECVPNDKCGDTFAKDLGLIIDAILEEHTSTLQGVINNIRHSQPSLAQLRRVSQDLVQRSQTTGVCTNPRHTPCRPQCVQQTVCQQVCQPGCKPQVCEWSPPCPYVPPKATEKLNVGSPGQIVPNVNDSRADLRESIKSVPELVSLVNSAADDLGLDLDRRPTEMDDELFQNAPYEKTPRASVPSPYAYPSENVEEGLADEDRPVEEDHWLQQTRRHLTELSEARTQLMDELDSIAEDLDVQLQDRRATDAQTDHVQRVLSKVNTGISRRSTRLRNKSVDSVAGEIPKMVDQQINERRLSRVLTRISAQSRRMSAITQNMQDIGDIPPEEIQEWLEVAQTELPAAIDSITTVLETLPALDFESADEQEGQSVYEEEYEPYGLQDRIADLERRLRKESMKATSSEVEENDFVNPLERVLSSTSTKSQSPVHLVAAEDVAEDTAYLPVQSATTRTLTSPSSRRTTLRRQPENEPSVPAERCDSEEIENILQPERPPIVERIGDRRTSKIKSVQPYVQPERTFSFMSPDPSELEQPHYDTPQELAHANSDIPARRLIKRRTSVTSSPVRSMTHGTTPLMSASPEPGPVRRKSSRRASGPSRKPTFVSAPIEPDLLLQGDYHEHVSTIDEQDKGDSFEPPVERIRRSTTIFKSNVPPEYVDSASVTSFIESNVAEEDYSPQPSSKKISRQSTRKASLPEIGLDVSTMNMTRSATQFSRQPTLRQPETGFDPPVLAVAKSPTRESRRPSIGSPPPELEEFVEKLALSPTTTRQPTRSSTTAVMVETPEEDFEAPSTRMRRTITQPPPSPEPEPEPVTRRGTKTTPPLTDVLTRMSTQRRSDSIEEPPAPPSSPSTEAEIVWPFRVVTKPQPQIESMPLQSAARIFPDQSDFAILESSFTSPSEISASQTNEAALRTEVDTPVQVTRQSTTVYEPPSEEVVLEPVFTRRKSSFRSSPSITRPLTGPSRQSTVAERRAPFEDALNVSARRTSILSDPTTTKIPPQLASRANTRQPSIFNRTSTQHVPKPPTRRTTEPEFLPLPVSRQSTMPNDNAPSQRFSTFEGSESVQRNVDESEVEESFAITRQPTRRTPRVEATPMSSSRQTTMRRSRSVSRRSSAYSLLDLSLRNMETLPKDQEANFSRVTTRQPTKINRKPTRKPTEPVAREPEVITRHAMRQRTMLPDPDPVKGEDPAVPVRKERETTETPFSLQLTEIQLEDESLSGLEVTFSSSSSSFEIQPVSSRVASGRDRKVMQVDKSATSQKKPPRSETRRDPVQEPPRSHEADPLTHAEGSSAYSEPDMESNQLGYAPQSTRRVTALRTATPSEPLKSILSEQRTVSRQPTIPRVLTSAVPESLVQHMQQKTELDEVVEPFESELDPTQEVESMKLPRPSTRILEAGRPNVPSRKTTWSTEAVLEEDLSSTALSRKATSVSRQTTRQPTRQLTMVSRQPIIGRGAPSQGFEDSPAEEFPTPVTRASRQSTKTPRHSTVTDDDPPKTILSRQPTHLSRATTIRVGSPSALATIGTFAETSSESEIELEAKVEESTRGSVGVEPMIVTRTLTRIPTQPPRSVENDFEPAVRHDPIRISRQPTRVATITTQRPTQPVSQPDSYIEPTLEHDLRNRSTPSSRSEEPLADYDVYRGTLLNPAGSLPEVPLPVVRKTTTVHAPVTAYPPSPRLTPPQQSAVALSQIELATTGVEESSSEPPLVAETIERELEQPSAIAVEEIPEEEPGRIDRASTAALSRDPESLAPPLARGNMGAPATDQSPLGRRKTRIDPKVDERIPRVLTVPRERDRRRSSAAPGILAPASEEPPKTLRSTLPARKLKKVPNYPPEQQYPPAPAYPPRETPLWTKPDTQTPPPRPKAEELPKKRRFLGFRSKPKDEPVQRPPEPHRDREVVRPFRHAAPGPVPGPPGGTLQRPTGYTNRPGNTIYHRTLTPIPIRRDDYPSRQAPVYARKDDYFPRLTPIACYRRNDHPRPQSAPIRRDVHPQYSRAQAPAHNYYPAAPTERDYPAPNDAPPRRDYPQAQPRAAAYRSEPRQQPLRRYTPKPVRHQPQTQQALRDQERVFPRSNAASSQRRPQDHKEPSRTRTAPPKEDFNGSPRRGAHGVTSEEKAVPEKEDLSKSGQEPIAEEEFRRFPQQDQQGERESSRPTAQEQDTSHRLSRIPEVPSQGTQEQSPEQEPERDYAQQSPIQGSEPSGAESEAKASSEEVSGNDNSSHSSQERRKTPISDSVDGASGRPSLDLERQPSAAGPDLPRATVQHTSTAGRRASTQNQADPRRPSTTRRGQEESLSRAPIHPTTARRASEAATRSQTARKDSSASTRRPSTALERTSTQHRSSNAHANIKRRSTPSRTALSRTTTATTRAPTVSASTGKTVSRRPSTKTAAPVSRTADKRAQGVRSPNSRSRGDASSPPTTKLGSKPQQTAKTTEESAEPVSGPKKPTSPRPTTGELDEPFSGDPAASPPPRSGGKNSFDRQRVSGPTKRTPSFFGRGKGQGESGAAQSAGQGANADSGQRGGKGEAKTRQGAPAKGRWGWGWGKG</sequence>
<feature type="compositionally biased region" description="Pro residues" evidence="2">
    <location>
        <begin position="2454"/>
        <end position="2471"/>
    </location>
</feature>
<dbReference type="Proteomes" id="UP000799423">
    <property type="component" value="Unassembled WGS sequence"/>
</dbReference>
<gene>
    <name evidence="3" type="ORF">T440DRAFT_549884</name>
</gene>
<feature type="region of interest" description="Disordered" evidence="2">
    <location>
        <begin position="1850"/>
        <end position="1936"/>
    </location>
</feature>
<feature type="compositionally biased region" description="Polar residues" evidence="2">
    <location>
        <begin position="1763"/>
        <end position="1772"/>
    </location>
</feature>
<keyword evidence="1" id="KW-0175">Coiled coil</keyword>
<dbReference type="OrthoDB" id="270171at2759"/>
<feature type="region of interest" description="Disordered" evidence="2">
    <location>
        <begin position="2075"/>
        <end position="2130"/>
    </location>
</feature>
<feature type="region of interest" description="Disordered" evidence="2">
    <location>
        <begin position="1127"/>
        <end position="1236"/>
    </location>
</feature>
<feature type="region of interest" description="Disordered" evidence="2">
    <location>
        <begin position="1638"/>
        <end position="1736"/>
    </location>
</feature>
<feature type="compositionally biased region" description="Low complexity" evidence="2">
    <location>
        <begin position="1389"/>
        <end position="1402"/>
    </location>
</feature>
<feature type="region of interest" description="Disordered" evidence="2">
    <location>
        <begin position="2219"/>
        <end position="2257"/>
    </location>
</feature>
<feature type="compositionally biased region" description="Polar residues" evidence="2">
    <location>
        <begin position="2795"/>
        <end position="2804"/>
    </location>
</feature>
<feature type="region of interest" description="Disordered" evidence="2">
    <location>
        <begin position="1763"/>
        <end position="1786"/>
    </location>
</feature>
<feature type="compositionally biased region" description="Polar residues" evidence="2">
    <location>
        <begin position="2885"/>
        <end position="2901"/>
    </location>
</feature>
<feature type="compositionally biased region" description="Polar residues" evidence="2">
    <location>
        <begin position="7"/>
        <end position="33"/>
    </location>
</feature>
<protein>
    <submittedName>
        <fullName evidence="3">Uncharacterized protein</fullName>
    </submittedName>
</protein>
<feature type="region of interest" description="Disordered" evidence="2">
    <location>
        <begin position="1076"/>
        <end position="1103"/>
    </location>
</feature>
<proteinExistence type="predicted"/>
<feature type="region of interest" description="Disordered" evidence="2">
    <location>
        <begin position="1"/>
        <end position="89"/>
    </location>
</feature>
<feature type="compositionally biased region" description="Polar residues" evidence="2">
    <location>
        <begin position="239"/>
        <end position="250"/>
    </location>
</feature>
<keyword evidence="4" id="KW-1185">Reference proteome</keyword>
<feature type="compositionally biased region" description="Pro residues" evidence="2">
    <location>
        <begin position="157"/>
        <end position="170"/>
    </location>
</feature>
<evidence type="ECO:0000256" key="2">
    <source>
        <dbReference type="SAM" id="MobiDB-lite"/>
    </source>
</evidence>
<dbReference type="EMBL" id="MU006288">
    <property type="protein sequence ID" value="KAF2856508.1"/>
    <property type="molecule type" value="Genomic_DNA"/>
</dbReference>
<feature type="compositionally biased region" description="Low complexity" evidence="2">
    <location>
        <begin position="602"/>
        <end position="611"/>
    </location>
</feature>
<feature type="compositionally biased region" description="Low complexity" evidence="2">
    <location>
        <begin position="1077"/>
        <end position="1088"/>
    </location>
</feature>
<feature type="compositionally biased region" description="Low complexity" evidence="2">
    <location>
        <begin position="3126"/>
        <end position="3141"/>
    </location>
</feature>
<feature type="compositionally biased region" description="Polar residues" evidence="2">
    <location>
        <begin position="1574"/>
        <end position="1593"/>
    </location>
</feature>
<feature type="compositionally biased region" description="Polar residues" evidence="2">
    <location>
        <begin position="3039"/>
        <end position="3054"/>
    </location>
</feature>
<feature type="region of interest" description="Disordered" evidence="2">
    <location>
        <begin position="109"/>
        <end position="459"/>
    </location>
</feature>
<feature type="compositionally biased region" description="Basic and acidic residues" evidence="2">
    <location>
        <begin position="372"/>
        <end position="385"/>
    </location>
</feature>
<feature type="compositionally biased region" description="Polar residues" evidence="2">
    <location>
        <begin position="2043"/>
        <end position="2055"/>
    </location>
</feature>
<feature type="compositionally biased region" description="Polar residues" evidence="2">
    <location>
        <begin position="2543"/>
        <end position="2553"/>
    </location>
</feature>
<feature type="compositionally biased region" description="Low complexity" evidence="2">
    <location>
        <begin position="2977"/>
        <end position="2999"/>
    </location>
</feature>
<feature type="compositionally biased region" description="Basic and acidic residues" evidence="2">
    <location>
        <begin position="2757"/>
        <end position="2774"/>
    </location>
</feature>
<feature type="coiled-coil region" evidence="1">
    <location>
        <begin position="838"/>
        <end position="865"/>
    </location>
</feature>
<feature type="compositionally biased region" description="Basic and acidic residues" evidence="2">
    <location>
        <begin position="1888"/>
        <end position="1910"/>
    </location>
</feature>
<feature type="region of interest" description="Disordered" evidence="2">
    <location>
        <begin position="2592"/>
        <end position="3168"/>
    </location>
</feature>
<feature type="region of interest" description="Disordered" evidence="2">
    <location>
        <begin position="2318"/>
        <end position="2579"/>
    </location>
</feature>
<feature type="compositionally biased region" description="Basic and acidic residues" evidence="2">
    <location>
        <begin position="336"/>
        <end position="355"/>
    </location>
</feature>
<evidence type="ECO:0000313" key="3">
    <source>
        <dbReference type="EMBL" id="KAF2856508.1"/>
    </source>
</evidence>
<feature type="compositionally biased region" description="Basic and acidic residues" evidence="2">
    <location>
        <begin position="2504"/>
        <end position="2524"/>
    </location>
</feature>
<feature type="compositionally biased region" description="Basic and acidic residues" evidence="2">
    <location>
        <begin position="2398"/>
        <end position="2421"/>
    </location>
</feature>
<reference evidence="3" key="1">
    <citation type="submission" date="2020-01" db="EMBL/GenBank/DDBJ databases">
        <authorList>
            <consortium name="DOE Joint Genome Institute"/>
            <person name="Haridas S."/>
            <person name="Albert R."/>
            <person name="Binder M."/>
            <person name="Bloem J."/>
            <person name="Labutti K."/>
            <person name="Salamov A."/>
            <person name="Andreopoulos B."/>
            <person name="Baker S.E."/>
            <person name="Barry K."/>
            <person name="Bills G."/>
            <person name="Bluhm B.H."/>
            <person name="Cannon C."/>
            <person name="Castanera R."/>
            <person name="Culley D.E."/>
            <person name="Daum C."/>
            <person name="Ezra D."/>
            <person name="Gonzalez J.B."/>
            <person name="Henrissat B."/>
            <person name="Kuo A."/>
            <person name="Liang C."/>
            <person name="Lipzen A."/>
            <person name="Lutzoni F."/>
            <person name="Magnuson J."/>
            <person name="Mondo S."/>
            <person name="Nolan M."/>
            <person name="Ohm R."/>
            <person name="Pangilinan J."/>
            <person name="Park H.-J."/>
            <person name="Ramirez L."/>
            <person name="Alfaro M."/>
            <person name="Sun H."/>
            <person name="Tritt A."/>
            <person name="Yoshinaga Y."/>
            <person name="Zwiers L.-H."/>
            <person name="Turgeon B.G."/>
            <person name="Goodwin S.B."/>
            <person name="Spatafora J.W."/>
            <person name="Crous P.W."/>
            <person name="Grigoriev I.V."/>
        </authorList>
    </citation>
    <scope>NUCLEOTIDE SEQUENCE</scope>
    <source>
        <strain evidence="3">IPT5</strain>
    </source>
</reference>
<evidence type="ECO:0000313" key="4">
    <source>
        <dbReference type="Proteomes" id="UP000799423"/>
    </source>
</evidence>
<feature type="compositionally biased region" description="Low complexity" evidence="2">
    <location>
        <begin position="437"/>
        <end position="446"/>
    </location>
</feature>
<feature type="compositionally biased region" description="Polar residues" evidence="2">
    <location>
        <begin position="52"/>
        <end position="63"/>
    </location>
</feature>
<feature type="compositionally biased region" description="Low complexity" evidence="2">
    <location>
        <begin position="580"/>
        <end position="591"/>
    </location>
</feature>